<gene>
    <name evidence="1" type="ORF">METZ01_LOCUS235436</name>
</gene>
<feature type="non-terminal residue" evidence="1">
    <location>
        <position position="473"/>
    </location>
</feature>
<proteinExistence type="predicted"/>
<reference evidence="1" key="1">
    <citation type="submission" date="2018-05" db="EMBL/GenBank/DDBJ databases">
        <authorList>
            <person name="Lanie J.A."/>
            <person name="Ng W.-L."/>
            <person name="Kazmierczak K.M."/>
            <person name="Andrzejewski T.M."/>
            <person name="Davidsen T.M."/>
            <person name="Wayne K.J."/>
            <person name="Tettelin H."/>
            <person name="Glass J.I."/>
            <person name="Rusch D."/>
            <person name="Podicherti R."/>
            <person name="Tsui H.-C.T."/>
            <person name="Winkler M.E."/>
        </authorList>
    </citation>
    <scope>NUCLEOTIDE SEQUENCE</scope>
</reference>
<name>A0A382H5W6_9ZZZZ</name>
<evidence type="ECO:0000313" key="1">
    <source>
        <dbReference type="EMBL" id="SVB82582.1"/>
    </source>
</evidence>
<dbReference type="EMBL" id="UINC01059312">
    <property type="protein sequence ID" value="SVB82582.1"/>
    <property type="molecule type" value="Genomic_DNA"/>
</dbReference>
<dbReference type="AlphaFoldDB" id="A0A382H5W6"/>
<protein>
    <submittedName>
        <fullName evidence="1">Uncharacterized protein</fullName>
    </submittedName>
</protein>
<organism evidence="1">
    <name type="scientific">marine metagenome</name>
    <dbReference type="NCBI Taxonomy" id="408172"/>
    <lineage>
        <taxon>unclassified sequences</taxon>
        <taxon>metagenomes</taxon>
        <taxon>ecological metagenomes</taxon>
    </lineage>
</organism>
<sequence>MTANVALTDTFDQWRVKTNEVIVGTQSDGMANILKTTDTTNSTSNTTGSIITAGGVGIAKCVNIGEDLKVWGDVTTVGDTTISGNLTFGDASTDQVTFSADINSSLIPNANLSFNIGNTIMQWANVWVGHAGITQKTDSGKAALTVTSTDTDVIAIDVNASQIDADVLDIAADAVTTAKVIDITADGLTTGSGIYLDDNSASTSTRKTVEIIQNNAAAIAATALQVQSDGGITGITLDKNYSDVAAATVTGLHVDFDRSVPGSGTATFTDIGIDLDVNAAGLGTTTTTGLDVDVVGATSGTHTATGINIAVGSADTNYALITSGGNVGISTAAPAYGLEVTGTVGITGASTMIGALTVGVAGTGHDVILYGDTSGKHLLWDQSGDELLFATSTKLSFHDAGGGENILASADGHLEVNAGTTLDITAATVDINSATKFNVDGPTQLTGAVTVGVDDTGHDVIFYGDTASSNMTW</sequence>
<accession>A0A382H5W6</accession>